<dbReference type="InterPro" id="IPR002502">
    <property type="entry name" value="Amidase_domain"/>
</dbReference>
<keyword evidence="1" id="KW-0929">Antimicrobial</keyword>
<dbReference type="EMBL" id="BK015422">
    <property type="protein sequence ID" value="DAE05928.1"/>
    <property type="molecule type" value="Genomic_DNA"/>
</dbReference>
<evidence type="ECO:0000256" key="2">
    <source>
        <dbReference type="ARBA" id="ARBA00022638"/>
    </source>
</evidence>
<dbReference type="GO" id="GO:0042742">
    <property type="term" value="P:defense response to bacterium"/>
    <property type="evidence" value="ECO:0007669"/>
    <property type="project" value="UniProtKB-KW"/>
</dbReference>
<organism evidence="4">
    <name type="scientific">Myoviridae sp. ctNYa18</name>
    <dbReference type="NCBI Taxonomy" id="2825090"/>
    <lineage>
        <taxon>Viruses</taxon>
        <taxon>Duplodnaviria</taxon>
        <taxon>Heunggongvirae</taxon>
        <taxon>Uroviricota</taxon>
        <taxon>Caudoviricetes</taxon>
    </lineage>
</organism>
<dbReference type="Gene3D" id="3.40.80.10">
    <property type="entry name" value="Peptidoglycan recognition protein-like"/>
    <property type="match status" value="1"/>
</dbReference>
<dbReference type="Pfam" id="PF01510">
    <property type="entry name" value="Amidase_2"/>
    <property type="match status" value="1"/>
</dbReference>
<sequence>MAYQELTQFNSPNYTPGSQVAAVYGMARAVEGVTYHWWGSNSDFMSIVNYLCRANGNTSAHTVGEAGRVAWIVDAVNAAWHAGNARGNATTVGYECNTRLSDGDYETMGEFHYDMEKAYGRRLNIYVHKEWFNTSCSPIDKGRIRAIADRYHAGGGSRPTVNETQIREVFRSILGREVDPEGLQHYLGQAAKGWSIDQIRADVNNSQEAHQRRAELARQAEELKRSEWVRNLNDIEDIKLVVAPVAGLRAVNMVTMEAFGNVIPRGTVIDIAKETIVQGKKYYLSQYAVKNNKPFGIAATELVAPADPNKDKPAWQKNLKDIADQDFWTRSECEVTDLNTGKLAKKLPMGTKVRVTHVTKLVDDDLMVLEGGTLAIDKLYLSDKPIDSLLEKRVSALEAIVNKIIEFLTNLFKNFNK</sequence>
<protein>
    <submittedName>
        <fullName evidence="4">N-acetylmuramoyl-L-alanine amidase</fullName>
    </submittedName>
</protein>
<keyword evidence="2" id="KW-0081">Bacteriolytic enzyme</keyword>
<name>A0A8S5PGY2_9CAUD</name>
<dbReference type="InterPro" id="IPR036505">
    <property type="entry name" value="Amidase/PGRP_sf"/>
</dbReference>
<evidence type="ECO:0000313" key="4">
    <source>
        <dbReference type="EMBL" id="DAE05928.1"/>
    </source>
</evidence>
<dbReference type="GO" id="GO:0008745">
    <property type="term" value="F:N-acetylmuramoyl-L-alanine amidase activity"/>
    <property type="evidence" value="ECO:0007669"/>
    <property type="project" value="InterPro"/>
</dbReference>
<evidence type="ECO:0000256" key="1">
    <source>
        <dbReference type="ARBA" id="ARBA00022529"/>
    </source>
</evidence>
<dbReference type="SUPFAM" id="SSF55846">
    <property type="entry name" value="N-acetylmuramoyl-L-alanine amidase-like"/>
    <property type="match status" value="1"/>
</dbReference>
<proteinExistence type="predicted"/>
<dbReference type="GO" id="GO:0009253">
    <property type="term" value="P:peptidoglycan catabolic process"/>
    <property type="evidence" value="ECO:0007669"/>
    <property type="project" value="InterPro"/>
</dbReference>
<dbReference type="GO" id="GO:0001897">
    <property type="term" value="P:symbiont-mediated cytolysis of host cell"/>
    <property type="evidence" value="ECO:0007669"/>
    <property type="project" value="UniProtKB-ARBA"/>
</dbReference>
<reference evidence="4" key="1">
    <citation type="journal article" date="2021" name="Proc. Natl. Acad. Sci. U.S.A.">
        <title>A Catalog of Tens of Thousands of Viruses from Human Metagenomes Reveals Hidden Associations with Chronic Diseases.</title>
        <authorList>
            <person name="Tisza M.J."/>
            <person name="Buck C.B."/>
        </authorList>
    </citation>
    <scope>NUCLEOTIDE SEQUENCE</scope>
    <source>
        <strain evidence="4">CtNYa18</strain>
    </source>
</reference>
<feature type="domain" description="N-acetylmuramoyl-L-alanine amidase" evidence="3">
    <location>
        <begin position="28"/>
        <end position="100"/>
    </location>
</feature>
<evidence type="ECO:0000259" key="3">
    <source>
        <dbReference type="Pfam" id="PF01510"/>
    </source>
</evidence>
<accession>A0A8S5PGY2</accession>